<gene>
    <name evidence="6" type="primary">xylB_2</name>
    <name evidence="7" type="ORF">BIFLH664_01121</name>
    <name evidence="6" type="ORF">BIFLH665_01431</name>
</gene>
<dbReference type="Proteomes" id="UP000494270">
    <property type="component" value="Unassembled WGS sequence"/>
</dbReference>
<feature type="non-terminal residue" evidence="6">
    <location>
        <position position="1"/>
    </location>
</feature>
<dbReference type="Proteomes" id="UP000494179">
    <property type="component" value="Unassembled WGS sequence"/>
</dbReference>
<dbReference type="Gene3D" id="3.30.420.40">
    <property type="match status" value="1"/>
</dbReference>
<comment type="similarity">
    <text evidence="1">Belongs to the FGGY kinase family.</text>
</comment>
<keyword evidence="4 6" id="KW-0418">Kinase</keyword>
<dbReference type="GO" id="GO:0016301">
    <property type="term" value="F:kinase activity"/>
    <property type="evidence" value="ECO:0007669"/>
    <property type="project" value="UniProtKB-KW"/>
</dbReference>
<protein>
    <submittedName>
        <fullName evidence="6">Xylulose kinase</fullName>
    </submittedName>
</protein>
<evidence type="ECO:0000313" key="9">
    <source>
        <dbReference type="Proteomes" id="UP000494270"/>
    </source>
</evidence>
<proteinExistence type="inferred from homology"/>
<dbReference type="InterPro" id="IPR043129">
    <property type="entry name" value="ATPase_NBD"/>
</dbReference>
<dbReference type="EMBL" id="CABWKI010000023">
    <property type="protein sequence ID" value="VWQ35648.1"/>
    <property type="molecule type" value="Genomic_DNA"/>
</dbReference>
<evidence type="ECO:0000256" key="4">
    <source>
        <dbReference type="ARBA" id="ARBA00022777"/>
    </source>
</evidence>
<comment type="caution">
    <text evidence="6">The sequence shown here is derived from an EMBL/GenBank/DDBJ whole genome shotgun (WGS) entry which is preliminary data.</text>
</comment>
<keyword evidence="2" id="KW-0859">Xylose metabolism</keyword>
<evidence type="ECO:0000259" key="5">
    <source>
        <dbReference type="Pfam" id="PF00370"/>
    </source>
</evidence>
<evidence type="ECO:0000313" key="8">
    <source>
        <dbReference type="Proteomes" id="UP000494179"/>
    </source>
</evidence>
<dbReference type="PANTHER" id="PTHR43095">
    <property type="entry name" value="SUGAR KINASE"/>
    <property type="match status" value="1"/>
</dbReference>
<reference evidence="8 9" key="1">
    <citation type="submission" date="2019-10" db="EMBL/GenBank/DDBJ databases">
        <authorList>
            <consortium name="Melissa Lawson"/>
            <person name="O'neill I."/>
        </authorList>
    </citation>
    <scope>NUCLEOTIDE SEQUENCE [LARGE SCALE GENOMIC DNA]</scope>
    <source>
        <strain evidence="7">LH_664</strain>
        <strain evidence="6">LH_665</strain>
    </source>
</reference>
<dbReference type="GO" id="GO:0042732">
    <property type="term" value="P:D-xylose metabolic process"/>
    <property type="evidence" value="ECO:0007669"/>
    <property type="project" value="UniProtKB-KW"/>
</dbReference>
<keyword evidence="2" id="KW-0119">Carbohydrate metabolism</keyword>
<dbReference type="InterPro" id="IPR050406">
    <property type="entry name" value="FGGY_Carb_Kinase"/>
</dbReference>
<feature type="domain" description="Carbohydrate kinase FGGY N-terminal" evidence="5">
    <location>
        <begin position="5"/>
        <end position="255"/>
    </location>
</feature>
<keyword evidence="3" id="KW-0808">Transferase</keyword>
<evidence type="ECO:0000313" key="7">
    <source>
        <dbReference type="EMBL" id="VWQ35648.1"/>
    </source>
</evidence>
<dbReference type="Pfam" id="PF00370">
    <property type="entry name" value="FGGY_N"/>
    <property type="match status" value="1"/>
</dbReference>
<dbReference type="InterPro" id="IPR018484">
    <property type="entry name" value="FGGY_N"/>
</dbReference>
<dbReference type="SUPFAM" id="SSF53067">
    <property type="entry name" value="Actin-like ATPase domain"/>
    <property type="match status" value="1"/>
</dbReference>
<evidence type="ECO:0000256" key="2">
    <source>
        <dbReference type="ARBA" id="ARBA00022629"/>
    </source>
</evidence>
<dbReference type="EMBL" id="CABWKE010000028">
    <property type="protein sequence ID" value="VWQ28329.1"/>
    <property type="molecule type" value="Genomic_DNA"/>
</dbReference>
<organism evidence="6 9">
    <name type="scientific">Bifidobacterium longum subsp. infantis</name>
    <dbReference type="NCBI Taxonomy" id="1682"/>
    <lineage>
        <taxon>Bacteria</taxon>
        <taxon>Bacillati</taxon>
        <taxon>Actinomycetota</taxon>
        <taxon>Actinomycetes</taxon>
        <taxon>Bifidobacteriales</taxon>
        <taxon>Bifidobacteriaceae</taxon>
        <taxon>Bifidobacterium</taxon>
    </lineage>
</organism>
<sequence length="357" mass="38723">VAEEYVAAFDAGTTALKGALVDRRGRIVASASSELNLIINGDYREQSPDQWWQAFCTVSKHMIEQARQSESEFNVTRIRGIIFSGQMQDVIALNGELNPVHNAILYSDGRAEEQAKQLAETYQGGAERFLNTVGNRLEGCLPLPKLMWLREHESETYARIRHVLISSKDYLIAQLTGECVGDVAACSTAGAMNIRNGQWDAELCEVAEIDMTILPQLHNPQDCISIVTESAAQRAGFSAGTAVYAGIGDAGATTLASGVSRPGQYNINIGTSGWIATVSPEPFTDKPGAANLAFGVEEGFMNRDFPDWRRSQRKCVVPDSGRCIGASHRSVRQCRYSASSGDGLVGVQCTRPAAIRM</sequence>
<dbReference type="PANTHER" id="PTHR43095:SF5">
    <property type="entry name" value="XYLULOSE KINASE"/>
    <property type="match status" value="1"/>
</dbReference>
<evidence type="ECO:0000256" key="1">
    <source>
        <dbReference type="ARBA" id="ARBA00009156"/>
    </source>
</evidence>
<accession>A0A8U0LAF3</accession>
<evidence type="ECO:0000256" key="3">
    <source>
        <dbReference type="ARBA" id="ARBA00022679"/>
    </source>
</evidence>
<name>A0A8U0LAF3_BIFLI</name>
<evidence type="ECO:0000313" key="6">
    <source>
        <dbReference type="EMBL" id="VWQ28329.1"/>
    </source>
</evidence>
<dbReference type="AlphaFoldDB" id="A0A8U0LAF3"/>